<gene>
    <name evidence="2" type="ORF">EIP91_006564</name>
</gene>
<name>A0A4R0R5H7_9APHY</name>
<sequence length="155" mass="16391">MAGRAMGYSYSQDGGGVRILIRSSVHQRAEGDRSPDVSILSIALSMSMLSRSIPAPGILFHPNALLSSTKHRVTNKILRDKLALNPPPPVSGLQIPHAASANHHPSGSDPASDHPYTPIPTLCTVAIENRGTASEFAIASYTPCLRQVQSAMISG</sequence>
<dbReference type="AlphaFoldDB" id="A0A4R0R5H7"/>
<evidence type="ECO:0000256" key="1">
    <source>
        <dbReference type="SAM" id="MobiDB-lite"/>
    </source>
</evidence>
<accession>A0A4R0R5H7</accession>
<feature type="region of interest" description="Disordered" evidence="1">
    <location>
        <begin position="89"/>
        <end position="115"/>
    </location>
</feature>
<evidence type="ECO:0000313" key="2">
    <source>
        <dbReference type="EMBL" id="TCD62671.1"/>
    </source>
</evidence>
<organism evidence="2 3">
    <name type="scientific">Steccherinum ochraceum</name>
    <dbReference type="NCBI Taxonomy" id="92696"/>
    <lineage>
        <taxon>Eukaryota</taxon>
        <taxon>Fungi</taxon>
        <taxon>Dikarya</taxon>
        <taxon>Basidiomycota</taxon>
        <taxon>Agaricomycotina</taxon>
        <taxon>Agaricomycetes</taxon>
        <taxon>Polyporales</taxon>
        <taxon>Steccherinaceae</taxon>
        <taxon>Steccherinum</taxon>
    </lineage>
</organism>
<dbReference type="Proteomes" id="UP000292702">
    <property type="component" value="Unassembled WGS sequence"/>
</dbReference>
<proteinExistence type="predicted"/>
<reference evidence="2 3" key="1">
    <citation type="submission" date="2018-11" db="EMBL/GenBank/DDBJ databases">
        <title>Genome assembly of Steccherinum ochraceum LE-BIN_3174, the white-rot fungus of the Steccherinaceae family (The Residual Polyporoid clade, Polyporales, Basidiomycota).</title>
        <authorList>
            <person name="Fedorova T.V."/>
            <person name="Glazunova O.A."/>
            <person name="Landesman E.O."/>
            <person name="Moiseenko K.V."/>
            <person name="Psurtseva N.V."/>
            <person name="Savinova O.S."/>
            <person name="Shakhova N.V."/>
            <person name="Tyazhelova T.V."/>
            <person name="Vasina D.V."/>
        </authorList>
    </citation>
    <scope>NUCLEOTIDE SEQUENCE [LARGE SCALE GENOMIC DNA]</scope>
    <source>
        <strain evidence="2 3">LE-BIN_3174</strain>
    </source>
</reference>
<evidence type="ECO:0000313" key="3">
    <source>
        <dbReference type="Proteomes" id="UP000292702"/>
    </source>
</evidence>
<keyword evidence="3" id="KW-1185">Reference proteome</keyword>
<protein>
    <submittedName>
        <fullName evidence="2">Uncharacterized protein</fullName>
    </submittedName>
</protein>
<comment type="caution">
    <text evidence="2">The sequence shown here is derived from an EMBL/GenBank/DDBJ whole genome shotgun (WGS) entry which is preliminary data.</text>
</comment>
<dbReference type="EMBL" id="RWJN01000353">
    <property type="protein sequence ID" value="TCD62671.1"/>
    <property type="molecule type" value="Genomic_DNA"/>
</dbReference>